<keyword evidence="4" id="KW-1185">Reference proteome</keyword>
<dbReference type="SUPFAM" id="SSF54909">
    <property type="entry name" value="Dimeric alpha+beta barrel"/>
    <property type="match status" value="1"/>
</dbReference>
<dbReference type="PROSITE" id="PS51725">
    <property type="entry name" value="ABM"/>
    <property type="match status" value="1"/>
</dbReference>
<accession>A0A365XYL5</accession>
<dbReference type="PANTHER" id="PTHR33336:SF15">
    <property type="entry name" value="ABM DOMAIN-CONTAINING PROTEIN"/>
    <property type="match status" value="1"/>
</dbReference>
<dbReference type="InterPro" id="IPR050744">
    <property type="entry name" value="AI-2_Isomerase_LsrG"/>
</dbReference>
<feature type="signal peptide" evidence="1">
    <location>
        <begin position="1"/>
        <end position="22"/>
    </location>
</feature>
<keyword evidence="1" id="KW-0732">Signal</keyword>
<dbReference type="RefSeq" id="WP_113613757.1">
    <property type="nucleotide sequence ID" value="NZ_QFFJ01000001.1"/>
</dbReference>
<gene>
    <name evidence="3" type="ORF">DF182_00610</name>
</gene>
<comment type="caution">
    <text evidence="3">The sequence shown here is derived from an EMBL/GenBank/DDBJ whole genome shotgun (WGS) entry which is preliminary data.</text>
</comment>
<protein>
    <recommendedName>
        <fullName evidence="2">ABM domain-containing protein</fullName>
    </recommendedName>
</protein>
<reference evidence="3 4" key="1">
    <citation type="submission" date="2018-05" db="EMBL/GenBank/DDBJ databases">
        <title>Chitinophaga sp. K3CV102501T nov., isolated from isolated from a monsoon evergreen broad-leaved forest soil.</title>
        <authorList>
            <person name="Lv Y."/>
        </authorList>
    </citation>
    <scope>NUCLEOTIDE SEQUENCE [LARGE SCALE GENOMIC DNA]</scope>
    <source>
        <strain evidence="3 4">GDMCC 1.1325</strain>
    </source>
</reference>
<dbReference type="Pfam" id="PF03992">
    <property type="entry name" value="ABM"/>
    <property type="match status" value="1"/>
</dbReference>
<dbReference type="Gene3D" id="3.30.70.100">
    <property type="match status" value="1"/>
</dbReference>
<sequence>MNRTKMLLWQLACIVFAMPALGCQLTNQDSREPASVYPNTRVTIDVSAAVLFLHIPDAHGYNLEDSCVRKLSEKKYQTMSITITTMEKFVIAKLFIRPEFTDEFNKALEELAVLTRKEPGCIEYTYYPEPAEKGAFTLIEHYQDQPGVHYHFQQAYLAAFVKKLEGWKSKDLKVYFLSVEPEALKDDK</sequence>
<dbReference type="InterPro" id="IPR011008">
    <property type="entry name" value="Dimeric_a/b-barrel"/>
</dbReference>
<evidence type="ECO:0000256" key="1">
    <source>
        <dbReference type="SAM" id="SignalP"/>
    </source>
</evidence>
<dbReference type="EMBL" id="QFFJ01000001">
    <property type="protein sequence ID" value="RBL91158.1"/>
    <property type="molecule type" value="Genomic_DNA"/>
</dbReference>
<feature type="domain" description="ABM" evidence="2">
    <location>
        <begin position="88"/>
        <end position="176"/>
    </location>
</feature>
<dbReference type="GO" id="GO:0003824">
    <property type="term" value="F:catalytic activity"/>
    <property type="evidence" value="ECO:0007669"/>
    <property type="project" value="TreeGrafter"/>
</dbReference>
<organism evidence="3 4">
    <name type="scientific">Chitinophaga flava</name>
    <dbReference type="NCBI Taxonomy" id="2259036"/>
    <lineage>
        <taxon>Bacteria</taxon>
        <taxon>Pseudomonadati</taxon>
        <taxon>Bacteroidota</taxon>
        <taxon>Chitinophagia</taxon>
        <taxon>Chitinophagales</taxon>
        <taxon>Chitinophagaceae</taxon>
        <taxon>Chitinophaga</taxon>
    </lineage>
</organism>
<dbReference type="PANTHER" id="PTHR33336">
    <property type="entry name" value="QUINOL MONOOXYGENASE YGIN-RELATED"/>
    <property type="match status" value="1"/>
</dbReference>
<name>A0A365XYL5_9BACT</name>
<dbReference type="AlphaFoldDB" id="A0A365XYL5"/>
<evidence type="ECO:0000259" key="2">
    <source>
        <dbReference type="PROSITE" id="PS51725"/>
    </source>
</evidence>
<feature type="chain" id="PRO_5016595216" description="ABM domain-containing protein" evidence="1">
    <location>
        <begin position="23"/>
        <end position="188"/>
    </location>
</feature>
<evidence type="ECO:0000313" key="4">
    <source>
        <dbReference type="Proteomes" id="UP000253410"/>
    </source>
</evidence>
<dbReference type="InterPro" id="IPR007138">
    <property type="entry name" value="ABM_dom"/>
</dbReference>
<evidence type="ECO:0000313" key="3">
    <source>
        <dbReference type="EMBL" id="RBL91158.1"/>
    </source>
</evidence>
<proteinExistence type="predicted"/>
<dbReference type="Proteomes" id="UP000253410">
    <property type="component" value="Unassembled WGS sequence"/>
</dbReference>
<dbReference type="OrthoDB" id="9806189at2"/>